<dbReference type="GO" id="GO:0005886">
    <property type="term" value="C:plasma membrane"/>
    <property type="evidence" value="ECO:0007669"/>
    <property type="project" value="TreeGrafter"/>
</dbReference>
<dbReference type="PANTHER" id="PTHR34980:SF2">
    <property type="entry name" value="INNER MEMBRANE PROTEIN YHAH-RELATED"/>
    <property type="match status" value="1"/>
</dbReference>
<evidence type="ECO:0000313" key="2">
    <source>
        <dbReference type="EMBL" id="PAW58807.1"/>
    </source>
</evidence>
<feature type="transmembrane region" description="Helical" evidence="1">
    <location>
        <begin position="90"/>
        <end position="108"/>
    </location>
</feature>
<gene>
    <name evidence="2" type="ORF">CKQ80_27110</name>
</gene>
<keyword evidence="1" id="KW-0472">Membrane</keyword>
<dbReference type="AlphaFoldDB" id="A0A2A2PTJ7"/>
<evidence type="ECO:0000313" key="3">
    <source>
        <dbReference type="Proteomes" id="UP000217830"/>
    </source>
</evidence>
<keyword evidence="3" id="KW-1185">Reference proteome</keyword>
<name>A0A2A2PTJ7_9PSED</name>
<sequence length="150" mass="16429">MSLVFCRGCAKEISSLAVACPQCGAPQAAQPSYASGPAITTGNPYVEALKNYAEFKGRATRREYWMFVLINMGICIVMGVLDAMLNTKGVLYNLYSLAMLLPSIAVGARRMHDTDRSGWWLLLPIVNLVFLVQDSQPGPNRFGPNRKGNN</sequence>
<dbReference type="Proteomes" id="UP000217830">
    <property type="component" value="Unassembled WGS sequence"/>
</dbReference>
<dbReference type="InterPro" id="IPR008523">
    <property type="entry name" value="DUF805"/>
</dbReference>
<dbReference type="EMBL" id="NRST01000001">
    <property type="protein sequence ID" value="PAW58807.1"/>
    <property type="molecule type" value="Genomic_DNA"/>
</dbReference>
<reference evidence="2 3" key="1">
    <citation type="submission" date="2017-08" db="EMBL/GenBank/DDBJ databases">
        <title>Draft Genome Sequence of Pseudomonas moraviensis TYU6, isolated from Taxus cuspidata by using PacBio Single-Molecule Real-Time Technology.</title>
        <authorList>
            <person name="Baek K.-H."/>
            <person name="Mishra A.K."/>
        </authorList>
    </citation>
    <scope>NUCLEOTIDE SEQUENCE [LARGE SCALE GENOMIC DNA]</scope>
    <source>
        <strain evidence="2 3">TYU6</strain>
    </source>
</reference>
<feature type="transmembrane region" description="Helical" evidence="1">
    <location>
        <begin position="64"/>
        <end position="84"/>
    </location>
</feature>
<dbReference type="PANTHER" id="PTHR34980">
    <property type="entry name" value="INNER MEMBRANE PROTEIN-RELATED-RELATED"/>
    <property type="match status" value="1"/>
</dbReference>
<keyword evidence="1" id="KW-1133">Transmembrane helix</keyword>
<dbReference type="Pfam" id="PF05656">
    <property type="entry name" value="DUF805"/>
    <property type="match status" value="1"/>
</dbReference>
<protein>
    <submittedName>
        <fullName evidence="2">DUF805 domain-containing protein</fullName>
    </submittedName>
</protein>
<accession>A0A2A2PTJ7</accession>
<comment type="caution">
    <text evidence="2">The sequence shown here is derived from an EMBL/GenBank/DDBJ whole genome shotgun (WGS) entry which is preliminary data.</text>
</comment>
<proteinExistence type="predicted"/>
<evidence type="ECO:0000256" key="1">
    <source>
        <dbReference type="SAM" id="Phobius"/>
    </source>
</evidence>
<organism evidence="2 3">
    <name type="scientific">Pseudomonas moraviensis</name>
    <dbReference type="NCBI Taxonomy" id="321662"/>
    <lineage>
        <taxon>Bacteria</taxon>
        <taxon>Pseudomonadati</taxon>
        <taxon>Pseudomonadota</taxon>
        <taxon>Gammaproteobacteria</taxon>
        <taxon>Pseudomonadales</taxon>
        <taxon>Pseudomonadaceae</taxon>
        <taxon>Pseudomonas</taxon>
    </lineage>
</organism>
<dbReference type="RefSeq" id="WP_047294596.1">
    <property type="nucleotide sequence ID" value="NZ_NRSS01000004.1"/>
</dbReference>
<keyword evidence="1" id="KW-0812">Transmembrane</keyword>